<name>A0A917F5U2_9HYPH</name>
<keyword evidence="2" id="KW-1185">Reference proteome</keyword>
<dbReference type="AlphaFoldDB" id="A0A917F5U2"/>
<comment type="caution">
    <text evidence="1">The sequence shown here is derived from an EMBL/GenBank/DDBJ whole genome shotgun (WGS) entry which is preliminary data.</text>
</comment>
<evidence type="ECO:0008006" key="3">
    <source>
        <dbReference type="Google" id="ProtNLM"/>
    </source>
</evidence>
<sequence length="78" mass="8622">MVAAHKDHVMAFAPGDIVQLKSGSPALTVIAETGESVKVIWYSDETGEFRTQELDAIVLEALEVPEFEVEEDDEEDED</sequence>
<proteinExistence type="predicted"/>
<dbReference type="Pfam" id="PF09926">
    <property type="entry name" value="DUF2158"/>
    <property type="match status" value="1"/>
</dbReference>
<reference evidence="1" key="2">
    <citation type="submission" date="2020-09" db="EMBL/GenBank/DDBJ databases">
        <authorList>
            <person name="Sun Q."/>
            <person name="Sedlacek I."/>
        </authorList>
    </citation>
    <scope>NUCLEOTIDE SEQUENCE</scope>
    <source>
        <strain evidence="1">CCM 7897</strain>
    </source>
</reference>
<dbReference type="Proteomes" id="UP000606044">
    <property type="component" value="Unassembled WGS sequence"/>
</dbReference>
<dbReference type="InterPro" id="IPR019226">
    <property type="entry name" value="DUF2158"/>
</dbReference>
<gene>
    <name evidence="1" type="ORF">GCM10007301_07990</name>
</gene>
<evidence type="ECO:0000313" key="2">
    <source>
        <dbReference type="Proteomes" id="UP000606044"/>
    </source>
</evidence>
<protein>
    <recommendedName>
        <fullName evidence="3">DUF2158 domain-containing protein</fullName>
    </recommendedName>
</protein>
<reference evidence="1" key="1">
    <citation type="journal article" date="2014" name="Int. J. Syst. Evol. Microbiol.">
        <title>Complete genome sequence of Corynebacterium casei LMG S-19264T (=DSM 44701T), isolated from a smear-ripened cheese.</title>
        <authorList>
            <consortium name="US DOE Joint Genome Institute (JGI-PGF)"/>
            <person name="Walter F."/>
            <person name="Albersmeier A."/>
            <person name="Kalinowski J."/>
            <person name="Ruckert C."/>
        </authorList>
    </citation>
    <scope>NUCLEOTIDE SEQUENCE</scope>
    <source>
        <strain evidence="1">CCM 7897</strain>
    </source>
</reference>
<organism evidence="1 2">
    <name type="scientific">Azorhizobium oxalatiphilum</name>
    <dbReference type="NCBI Taxonomy" id="980631"/>
    <lineage>
        <taxon>Bacteria</taxon>
        <taxon>Pseudomonadati</taxon>
        <taxon>Pseudomonadota</taxon>
        <taxon>Alphaproteobacteria</taxon>
        <taxon>Hyphomicrobiales</taxon>
        <taxon>Xanthobacteraceae</taxon>
        <taxon>Azorhizobium</taxon>
    </lineage>
</organism>
<evidence type="ECO:0000313" key="1">
    <source>
        <dbReference type="EMBL" id="GGF50993.1"/>
    </source>
</evidence>
<dbReference type="EMBL" id="BMCT01000001">
    <property type="protein sequence ID" value="GGF50993.1"/>
    <property type="molecule type" value="Genomic_DNA"/>
</dbReference>
<accession>A0A917F5U2</accession>